<accession>A0A8S1PBR8</accession>
<dbReference type="Proteomes" id="UP000692954">
    <property type="component" value="Unassembled WGS sequence"/>
</dbReference>
<dbReference type="AlphaFoldDB" id="A0A8S1PBR8"/>
<keyword evidence="1" id="KW-0479">Metal-binding</keyword>
<keyword evidence="1" id="KW-0863">Zinc-finger</keyword>
<dbReference type="PROSITE" id="PS00028">
    <property type="entry name" value="ZINC_FINGER_C2H2_1"/>
    <property type="match status" value="1"/>
</dbReference>
<dbReference type="InterPro" id="IPR013087">
    <property type="entry name" value="Znf_C2H2_type"/>
</dbReference>
<evidence type="ECO:0000313" key="3">
    <source>
        <dbReference type="EMBL" id="CAD8100550.1"/>
    </source>
</evidence>
<reference evidence="3" key="1">
    <citation type="submission" date="2021-01" db="EMBL/GenBank/DDBJ databases">
        <authorList>
            <consortium name="Genoscope - CEA"/>
            <person name="William W."/>
        </authorList>
    </citation>
    <scope>NUCLEOTIDE SEQUENCE</scope>
</reference>
<dbReference type="EMBL" id="CAJJDN010000074">
    <property type="protein sequence ID" value="CAD8100550.1"/>
    <property type="molecule type" value="Genomic_DNA"/>
</dbReference>
<dbReference type="PROSITE" id="PS50157">
    <property type="entry name" value="ZINC_FINGER_C2H2_2"/>
    <property type="match status" value="1"/>
</dbReference>
<keyword evidence="4" id="KW-1185">Reference proteome</keyword>
<dbReference type="GO" id="GO:0008270">
    <property type="term" value="F:zinc ion binding"/>
    <property type="evidence" value="ECO:0007669"/>
    <property type="project" value="UniProtKB-KW"/>
</dbReference>
<proteinExistence type="predicted"/>
<name>A0A8S1PBR8_9CILI</name>
<organism evidence="3 4">
    <name type="scientific">Paramecium sonneborni</name>
    <dbReference type="NCBI Taxonomy" id="65129"/>
    <lineage>
        <taxon>Eukaryota</taxon>
        <taxon>Sar</taxon>
        <taxon>Alveolata</taxon>
        <taxon>Ciliophora</taxon>
        <taxon>Intramacronucleata</taxon>
        <taxon>Oligohymenophorea</taxon>
        <taxon>Peniculida</taxon>
        <taxon>Parameciidae</taxon>
        <taxon>Paramecium</taxon>
    </lineage>
</organism>
<sequence>MEQFQLASAIFLKEFLRVVDFQNLNTESIDDHIEQLKTQILQNQQQNGHLKEESNYNGQLEFPELEQPIKQKIKKKQANKEKSNGQKYFYCSKCSKKFNHPSSLSRHKKNQHKNIKQDMIEVKQLQNQQQEVTINLTDLEI</sequence>
<dbReference type="OrthoDB" id="301340at2759"/>
<evidence type="ECO:0000256" key="1">
    <source>
        <dbReference type="PROSITE-ProRule" id="PRU00042"/>
    </source>
</evidence>
<protein>
    <recommendedName>
        <fullName evidence="2">C2H2-type domain-containing protein</fullName>
    </recommendedName>
</protein>
<evidence type="ECO:0000313" key="4">
    <source>
        <dbReference type="Proteomes" id="UP000692954"/>
    </source>
</evidence>
<evidence type="ECO:0000259" key="2">
    <source>
        <dbReference type="PROSITE" id="PS50157"/>
    </source>
</evidence>
<comment type="caution">
    <text evidence="3">The sequence shown here is derived from an EMBL/GenBank/DDBJ whole genome shotgun (WGS) entry which is preliminary data.</text>
</comment>
<gene>
    <name evidence="3" type="ORF">PSON_ATCC_30995.1.T0740085</name>
</gene>
<feature type="domain" description="C2H2-type" evidence="2">
    <location>
        <begin position="89"/>
        <end position="117"/>
    </location>
</feature>
<keyword evidence="1" id="KW-0862">Zinc</keyword>